<dbReference type="InterPro" id="IPR016135">
    <property type="entry name" value="UBQ-conjugating_enzyme/RWD"/>
</dbReference>
<feature type="region of interest" description="Disordered" evidence="3">
    <location>
        <begin position="604"/>
        <end position="634"/>
    </location>
</feature>
<dbReference type="PROSITE" id="PS50127">
    <property type="entry name" value="UBC_2"/>
    <property type="match status" value="1"/>
</dbReference>
<accession>A0A0C3PIM1</accession>
<dbReference type="OrthoDB" id="1926878at2759"/>
<evidence type="ECO:0000256" key="3">
    <source>
        <dbReference type="SAM" id="MobiDB-lite"/>
    </source>
</evidence>
<dbReference type="PANTHER" id="PTHR46116">
    <property type="entry name" value="(E3-INDEPENDENT) E2 UBIQUITIN-CONJUGATING ENZYME"/>
    <property type="match status" value="1"/>
</dbReference>
<feature type="domain" description="UBC core" evidence="4">
    <location>
        <begin position="664"/>
        <end position="827"/>
    </location>
</feature>
<feature type="compositionally biased region" description="Low complexity" evidence="3">
    <location>
        <begin position="608"/>
        <end position="621"/>
    </location>
</feature>
<protein>
    <recommendedName>
        <fullName evidence="4">UBC core domain-containing protein</fullName>
    </recommendedName>
</protein>
<dbReference type="InterPro" id="IPR000608">
    <property type="entry name" value="UBC"/>
</dbReference>
<dbReference type="HOGENOM" id="CLU_005619_0_0_1"/>
<evidence type="ECO:0000313" key="6">
    <source>
        <dbReference type="Proteomes" id="UP000054217"/>
    </source>
</evidence>
<sequence>MSTSNKTIQTKFYQEDIVRRNDSPNVLGVVLRCWHDPEDLPIAGPIMDPLMRPLKRGEVGVSFFPGGVREIVAEADYTLVDRTFQIGDYCKRSIDDVCSGVVISTKVQAKLVHAITNEPVEGWKDVQDLRHSTSINGGDYVVYDDWVGQVSLFDELVVSTSGILVRIPEISTRLTVGDKGIDLLPSPIGHQAIYSGCHATPIPTPNDTVVDVKHTVLAICWLAVNQSLDPEVAQSKHRPERFWYGEQLSKLTVIRSKSGDIRVGDKVTLEGGRKVPATVYDTGSDINDKIIVRTLCVQETRTVATVLWQDGTRQTLSSTELIPYLNIDEYDCWPGDHVLWKSEDQAQVAVVQSVSSADRVALIRCLATGTLETVSALELDPNGAGDLGGNILHNYGLGVRRGDSVFIHREGTTNGFDSPKVPKIGEIEEWVREHPVRNDGELGGWRRAMADLGARLATEHGTYRTQVYDVKSPKADRSLVWFGEVSELRLDGSVEVTHPNGEISVLPLERLTRLYDSLEQIEDDGWDDEISSHNSHSDYPDGVWLQDDNGIWRYDKGEDDEDDEWEEMDEIEGAMEIDIPWAEDEPSAVVDDVIDSLPRSVTPDIADSISPLPVSPSTTTPDASQEIDIGGDQEDSPWKLFDILPSAPPDHAFYTTPCNQPSKAFLARITKEYRALSNSLPESILIRAYEDRTDLLRSLIIGPENTPYENAPFVIDWMLDSNFPQSPPIAHFHSWTNGNGRINPNLYEEGKVCLSILGTWSGDRTETWSPARSSLLQAFVSIQGLVLVKEPWFCEPAYDKLRGTEEGMVNSRLYNEKAYVLSRGFVRRALEMPPGGLQAELTWLYCTKGKLAKVLRDSRQLIEKSKQAHSSSTLTSRDHQDVAVPRLTAGGIITLERTLVRLQTLHDSWQAKDLNRQ</sequence>
<dbReference type="CDD" id="cd23837">
    <property type="entry name" value="UBCc_UBE2O"/>
    <property type="match status" value="1"/>
</dbReference>
<dbReference type="STRING" id="870435.A0A0C3PIM1"/>
<reference evidence="6" key="2">
    <citation type="submission" date="2015-01" db="EMBL/GenBank/DDBJ databases">
        <title>Evolutionary Origins and Diversification of the Mycorrhizal Mutualists.</title>
        <authorList>
            <consortium name="DOE Joint Genome Institute"/>
            <consortium name="Mycorrhizal Genomics Consortium"/>
            <person name="Kohler A."/>
            <person name="Kuo A."/>
            <person name="Nagy L.G."/>
            <person name="Floudas D."/>
            <person name="Copeland A."/>
            <person name="Barry K.W."/>
            <person name="Cichocki N."/>
            <person name="Veneault-Fourrey C."/>
            <person name="LaButti K."/>
            <person name="Lindquist E.A."/>
            <person name="Lipzen A."/>
            <person name="Lundell T."/>
            <person name="Morin E."/>
            <person name="Murat C."/>
            <person name="Riley R."/>
            <person name="Ohm R."/>
            <person name="Sun H."/>
            <person name="Tunlid A."/>
            <person name="Henrissat B."/>
            <person name="Grigoriev I.V."/>
            <person name="Hibbett D.S."/>
            <person name="Martin F."/>
        </authorList>
    </citation>
    <scope>NUCLEOTIDE SEQUENCE [LARGE SCALE GENOMIC DNA]</scope>
    <source>
        <strain evidence="6">Marx 270</strain>
    </source>
</reference>
<dbReference type="Proteomes" id="UP000054217">
    <property type="component" value="Unassembled WGS sequence"/>
</dbReference>
<dbReference type="PANTHER" id="PTHR46116:SF15">
    <property type="entry name" value="(E3-INDEPENDENT) E2 UBIQUITIN-CONJUGATING ENZYME"/>
    <property type="match status" value="1"/>
</dbReference>
<evidence type="ECO:0000256" key="2">
    <source>
        <dbReference type="ARBA" id="ARBA00022786"/>
    </source>
</evidence>
<dbReference type="InParanoid" id="A0A0C3PIM1"/>
<dbReference type="Pfam" id="PF00179">
    <property type="entry name" value="UQ_con"/>
    <property type="match status" value="1"/>
</dbReference>
<dbReference type="AlphaFoldDB" id="A0A0C3PIM1"/>
<proteinExistence type="predicted"/>
<dbReference type="Gene3D" id="3.10.110.10">
    <property type="entry name" value="Ubiquitin Conjugating Enzyme"/>
    <property type="match status" value="1"/>
</dbReference>
<reference evidence="5 6" key="1">
    <citation type="submission" date="2014-04" db="EMBL/GenBank/DDBJ databases">
        <authorList>
            <consortium name="DOE Joint Genome Institute"/>
            <person name="Kuo A."/>
            <person name="Kohler A."/>
            <person name="Costa M.D."/>
            <person name="Nagy L.G."/>
            <person name="Floudas D."/>
            <person name="Copeland A."/>
            <person name="Barry K.W."/>
            <person name="Cichocki N."/>
            <person name="Veneault-Fourrey C."/>
            <person name="LaButti K."/>
            <person name="Lindquist E.A."/>
            <person name="Lipzen A."/>
            <person name="Lundell T."/>
            <person name="Morin E."/>
            <person name="Murat C."/>
            <person name="Sun H."/>
            <person name="Tunlid A."/>
            <person name="Henrissat B."/>
            <person name="Grigoriev I.V."/>
            <person name="Hibbett D.S."/>
            <person name="Martin F."/>
            <person name="Nordberg H.P."/>
            <person name="Cantor M.N."/>
            <person name="Hua S.X."/>
        </authorList>
    </citation>
    <scope>NUCLEOTIDE SEQUENCE [LARGE SCALE GENOMIC DNA]</scope>
    <source>
        <strain evidence="5 6">Marx 270</strain>
    </source>
</reference>
<keyword evidence="1" id="KW-0808">Transferase</keyword>
<dbReference type="FunFam" id="3.10.110.10:FF:000094">
    <property type="entry name" value="Probable ubiquitin-conjugating enzyme E2 23"/>
    <property type="match status" value="1"/>
</dbReference>
<evidence type="ECO:0000313" key="5">
    <source>
        <dbReference type="EMBL" id="KIO08396.1"/>
    </source>
</evidence>
<evidence type="ECO:0000256" key="1">
    <source>
        <dbReference type="ARBA" id="ARBA00022679"/>
    </source>
</evidence>
<dbReference type="SMART" id="SM00212">
    <property type="entry name" value="UBCc"/>
    <property type="match status" value="1"/>
</dbReference>
<gene>
    <name evidence="5" type="ORF">M404DRAFT_14442</name>
</gene>
<organism evidence="5 6">
    <name type="scientific">Pisolithus tinctorius Marx 270</name>
    <dbReference type="NCBI Taxonomy" id="870435"/>
    <lineage>
        <taxon>Eukaryota</taxon>
        <taxon>Fungi</taxon>
        <taxon>Dikarya</taxon>
        <taxon>Basidiomycota</taxon>
        <taxon>Agaricomycotina</taxon>
        <taxon>Agaricomycetes</taxon>
        <taxon>Agaricomycetidae</taxon>
        <taxon>Boletales</taxon>
        <taxon>Sclerodermatineae</taxon>
        <taxon>Pisolithaceae</taxon>
        <taxon>Pisolithus</taxon>
    </lineage>
</organism>
<keyword evidence="6" id="KW-1185">Reference proteome</keyword>
<dbReference type="SUPFAM" id="SSF54495">
    <property type="entry name" value="UBC-like"/>
    <property type="match status" value="1"/>
</dbReference>
<name>A0A0C3PIM1_PISTI</name>
<keyword evidence="2" id="KW-0833">Ubl conjugation pathway</keyword>
<dbReference type="EMBL" id="KN831957">
    <property type="protein sequence ID" value="KIO08396.1"/>
    <property type="molecule type" value="Genomic_DNA"/>
</dbReference>
<dbReference type="GO" id="GO:0061631">
    <property type="term" value="F:ubiquitin conjugating enzyme activity"/>
    <property type="evidence" value="ECO:0007669"/>
    <property type="project" value="TreeGrafter"/>
</dbReference>
<evidence type="ECO:0000259" key="4">
    <source>
        <dbReference type="PROSITE" id="PS50127"/>
    </source>
</evidence>